<reference evidence="2" key="1">
    <citation type="submission" date="2022-08" db="EMBL/GenBank/DDBJ databases">
        <authorList>
            <person name="Kim S.-J."/>
        </authorList>
    </citation>
    <scope>NUCLEOTIDE SEQUENCE</scope>
    <source>
        <strain evidence="2">KJ</strain>
    </source>
</reference>
<feature type="chain" id="PRO_5042872034" evidence="1">
    <location>
        <begin position="20"/>
        <end position="120"/>
    </location>
</feature>
<feature type="signal peptide" evidence="1">
    <location>
        <begin position="1"/>
        <end position="19"/>
    </location>
</feature>
<dbReference type="EMBL" id="JANSLM010000003">
    <property type="protein sequence ID" value="MDT8837638.1"/>
    <property type="molecule type" value="Genomic_DNA"/>
</dbReference>
<sequence length="120" mass="12557">MKKTALLAVALIITSTAFGATELKLSAAAMVSQYASDDDAVSKYTDKPLALTGTLLSLESGLTDNIIGKLGDESDTAVRVTFADKASVDKIRSRVGKKVTLHCVGAFSTPYPSATDCKVK</sequence>
<dbReference type="RefSeq" id="WP_106356080.1">
    <property type="nucleotide sequence ID" value="NZ_CP099623.1"/>
</dbReference>
<proteinExistence type="predicted"/>
<gene>
    <name evidence="2" type="ORF">ParKJ_09445</name>
</gene>
<evidence type="ECO:0000256" key="1">
    <source>
        <dbReference type="SAM" id="SignalP"/>
    </source>
</evidence>
<keyword evidence="1" id="KW-0732">Signal</keyword>
<comment type="caution">
    <text evidence="2">The sequence shown here is derived from an EMBL/GenBank/DDBJ whole genome shotgun (WGS) entry which is preliminary data.</text>
</comment>
<evidence type="ECO:0000313" key="2">
    <source>
        <dbReference type="EMBL" id="MDT8837638.1"/>
    </source>
</evidence>
<dbReference type="AlphaFoldDB" id="A0AAP5Q5S7"/>
<protein>
    <submittedName>
        <fullName evidence="2">Uncharacterized protein</fullName>
    </submittedName>
</protein>
<dbReference type="Proteomes" id="UP001246473">
    <property type="component" value="Unassembled WGS sequence"/>
</dbReference>
<organism evidence="2 3">
    <name type="scientific">Paraburkholderia fungorum</name>
    <dbReference type="NCBI Taxonomy" id="134537"/>
    <lineage>
        <taxon>Bacteria</taxon>
        <taxon>Pseudomonadati</taxon>
        <taxon>Pseudomonadota</taxon>
        <taxon>Betaproteobacteria</taxon>
        <taxon>Burkholderiales</taxon>
        <taxon>Burkholderiaceae</taxon>
        <taxon>Paraburkholderia</taxon>
    </lineage>
</organism>
<name>A0AAP5Q5S7_9BURK</name>
<accession>A0AAP5Q5S7</accession>
<evidence type="ECO:0000313" key="3">
    <source>
        <dbReference type="Proteomes" id="UP001246473"/>
    </source>
</evidence>